<organism evidence="2 3">
    <name type="scientific">Sphingomonas parva</name>
    <dbReference type="NCBI Taxonomy" id="2555898"/>
    <lineage>
        <taxon>Bacteria</taxon>
        <taxon>Pseudomonadati</taxon>
        <taxon>Pseudomonadota</taxon>
        <taxon>Alphaproteobacteria</taxon>
        <taxon>Sphingomonadales</taxon>
        <taxon>Sphingomonadaceae</taxon>
        <taxon>Sphingomonas</taxon>
    </lineage>
</organism>
<evidence type="ECO:0000313" key="3">
    <source>
        <dbReference type="Proteomes" id="UP000298213"/>
    </source>
</evidence>
<evidence type="ECO:0000313" key="2">
    <source>
        <dbReference type="EMBL" id="TFI56355.1"/>
    </source>
</evidence>
<reference evidence="2 3" key="1">
    <citation type="submission" date="2019-03" db="EMBL/GenBank/DDBJ databases">
        <title>Genome sequence of Sphingomonas sp. 17J27-24.</title>
        <authorList>
            <person name="Kim M."/>
            <person name="Maeng S."/>
            <person name="Sathiyaraj S."/>
        </authorList>
    </citation>
    <scope>NUCLEOTIDE SEQUENCE [LARGE SCALE GENOMIC DNA]</scope>
    <source>
        <strain evidence="2 3">17J27-24</strain>
    </source>
</reference>
<name>A0A4Y8ZMG8_9SPHN</name>
<dbReference type="RefSeq" id="WP_135090591.1">
    <property type="nucleotide sequence ID" value="NZ_SPDV01000095.1"/>
</dbReference>
<keyword evidence="1" id="KW-0732">Signal</keyword>
<gene>
    <name evidence="2" type="ORF">E2493_20530</name>
</gene>
<feature type="signal peptide" evidence="1">
    <location>
        <begin position="1"/>
        <end position="26"/>
    </location>
</feature>
<sequence>MSKLNDHPLMRTLPLLLLAFAAPALAQTEQHQVPPNQRELVRDGLAVFRSDEGGPIPTPTYSAYRIALMLETDKPALYFTYKHDNQFTQTYRLLYLAQPVYAFRRDGPILFPPPPFQGNFRSDGFVMGVALGLPENSATPPVTAWLPLGSVKLRTAP</sequence>
<dbReference type="AlphaFoldDB" id="A0A4Y8ZMG8"/>
<accession>A0A4Y8ZMG8</accession>
<protein>
    <submittedName>
        <fullName evidence="2">Uncharacterized protein</fullName>
    </submittedName>
</protein>
<feature type="chain" id="PRO_5021508875" evidence="1">
    <location>
        <begin position="27"/>
        <end position="157"/>
    </location>
</feature>
<proteinExistence type="predicted"/>
<evidence type="ECO:0000256" key="1">
    <source>
        <dbReference type="SAM" id="SignalP"/>
    </source>
</evidence>
<keyword evidence="3" id="KW-1185">Reference proteome</keyword>
<dbReference type="Proteomes" id="UP000298213">
    <property type="component" value="Unassembled WGS sequence"/>
</dbReference>
<comment type="caution">
    <text evidence="2">The sequence shown here is derived from an EMBL/GenBank/DDBJ whole genome shotgun (WGS) entry which is preliminary data.</text>
</comment>
<dbReference type="EMBL" id="SPDV01000095">
    <property type="protein sequence ID" value="TFI56355.1"/>
    <property type="molecule type" value="Genomic_DNA"/>
</dbReference>